<dbReference type="Gene3D" id="3.40.50.300">
    <property type="entry name" value="P-loop containing nucleotide triphosphate hydrolases"/>
    <property type="match status" value="1"/>
</dbReference>
<dbReference type="Gene3D" id="1.20.1560.10">
    <property type="entry name" value="ABC transporter type 1, transmembrane domain"/>
    <property type="match status" value="1"/>
</dbReference>
<feature type="domain" description="ABC transmembrane type-1" evidence="10">
    <location>
        <begin position="63"/>
        <end position="341"/>
    </location>
</feature>
<comment type="caution">
    <text evidence="11">The sequence shown here is derived from an EMBL/GenBank/DDBJ whole genome shotgun (WGS) entry which is preliminary data.</text>
</comment>
<dbReference type="GO" id="GO:0016887">
    <property type="term" value="F:ATP hydrolysis activity"/>
    <property type="evidence" value="ECO:0007669"/>
    <property type="project" value="InterPro"/>
</dbReference>
<evidence type="ECO:0000313" key="12">
    <source>
        <dbReference type="Proteomes" id="UP000292274"/>
    </source>
</evidence>
<dbReference type="EMBL" id="SJJR01000008">
    <property type="protein sequence ID" value="TCB96821.1"/>
    <property type="molecule type" value="Genomic_DNA"/>
</dbReference>
<feature type="domain" description="ABC transporter" evidence="9">
    <location>
        <begin position="382"/>
        <end position="631"/>
    </location>
</feature>
<dbReference type="GO" id="GO:0005886">
    <property type="term" value="C:plasma membrane"/>
    <property type="evidence" value="ECO:0007669"/>
    <property type="project" value="UniProtKB-SubCell"/>
</dbReference>
<dbReference type="InterPro" id="IPR017871">
    <property type="entry name" value="ABC_transporter-like_CS"/>
</dbReference>
<sequence>MTTTGAADGPGRGGRLDAAGPPGSAGRATPAGADTHLPPEPGAARRARVAVALAARTAPWRFALYVTVTLLAGGLPVLTAWLTKLVLNGLTGPSVSTGAVVALAGGLAAAGVVAAMVPVVARYQRAELDRRVGLAVRERLFVAVDRIVGLGPFENPRFLDRLRLAQQGAMLPNEALDGGLGVLRAGITIASFLGVLWVVSPAMTVLTLAAGVPTLLTQLALARRRARVFLEIGPVERQEMFHADLLGTVAAAKEIRLLAIGAHLRDRMLASRRTADGARRRLDRREAATQAGAALLAAAVAGAGLVWAVGAAAQGRLTIGDISIFVAAVTGVQAALTAMAQESARTHHALLMLGHHLAITDADPDLPVGAAPAPLPALRHGIELRDVWFRYSDAHPWVLRGVDLVIPRGAVLGLVGLNGAGKSTLVKLLCRFYDPTRGSVLWDGVDIREVDPAELRRRVGAVFQDYMCYDMSAADNIGLGDLTALADQPRIEAAARRAGIHDTVAAMPHGYRTLLSRMFLSESDRAGPDSGVPLSGGQWQRLALARAFVGQRRELMILDEPSAALDAAAEEEIHRSLLTFRGGTTLLISHRLNALRDADAIVVLDGGRVVEQGNHATLLSAGGRYARLFHAQASGYQPASPVPEPATGRR</sequence>
<proteinExistence type="predicted"/>
<dbReference type="InterPro" id="IPR003593">
    <property type="entry name" value="AAA+_ATPase"/>
</dbReference>
<dbReference type="InterPro" id="IPR011527">
    <property type="entry name" value="ABC1_TM_dom"/>
</dbReference>
<dbReference type="RefSeq" id="WP_131304134.1">
    <property type="nucleotide sequence ID" value="NZ_SJJR01000008.1"/>
</dbReference>
<dbReference type="SUPFAM" id="SSF90123">
    <property type="entry name" value="ABC transporter transmembrane region"/>
    <property type="match status" value="1"/>
</dbReference>
<dbReference type="InterPro" id="IPR003439">
    <property type="entry name" value="ABC_transporter-like_ATP-bd"/>
</dbReference>
<dbReference type="GO" id="GO:0005524">
    <property type="term" value="F:ATP binding"/>
    <property type="evidence" value="ECO:0007669"/>
    <property type="project" value="UniProtKB-KW"/>
</dbReference>
<dbReference type="GO" id="GO:0015421">
    <property type="term" value="F:ABC-type oligopeptide transporter activity"/>
    <property type="evidence" value="ECO:0007669"/>
    <property type="project" value="TreeGrafter"/>
</dbReference>
<keyword evidence="6 8" id="KW-0472">Membrane</keyword>
<keyword evidence="12" id="KW-1185">Reference proteome</keyword>
<keyword evidence="3" id="KW-0547">Nucleotide-binding</keyword>
<protein>
    <submittedName>
        <fullName evidence="11">ABC transporter ATP-binding protein</fullName>
    </submittedName>
</protein>
<feature type="transmembrane region" description="Helical" evidence="8">
    <location>
        <begin position="205"/>
        <end position="222"/>
    </location>
</feature>
<evidence type="ECO:0000256" key="8">
    <source>
        <dbReference type="SAM" id="Phobius"/>
    </source>
</evidence>
<dbReference type="PROSITE" id="PS00211">
    <property type="entry name" value="ABC_TRANSPORTER_1"/>
    <property type="match status" value="1"/>
</dbReference>
<evidence type="ECO:0000256" key="7">
    <source>
        <dbReference type="SAM" id="MobiDB-lite"/>
    </source>
</evidence>
<evidence type="ECO:0000313" key="11">
    <source>
        <dbReference type="EMBL" id="TCB96821.1"/>
    </source>
</evidence>
<evidence type="ECO:0000256" key="3">
    <source>
        <dbReference type="ARBA" id="ARBA00022741"/>
    </source>
</evidence>
<feature type="transmembrane region" description="Helical" evidence="8">
    <location>
        <begin position="180"/>
        <end position="199"/>
    </location>
</feature>
<dbReference type="PANTHER" id="PTHR43394">
    <property type="entry name" value="ATP-DEPENDENT PERMEASE MDL1, MITOCHONDRIAL"/>
    <property type="match status" value="1"/>
</dbReference>
<feature type="transmembrane region" description="Helical" evidence="8">
    <location>
        <begin position="62"/>
        <end position="83"/>
    </location>
</feature>
<feature type="transmembrane region" description="Helical" evidence="8">
    <location>
        <begin position="287"/>
        <end position="310"/>
    </location>
</feature>
<name>A0A4R0GMT2_9ACTN</name>
<dbReference type="PROSITE" id="PS50893">
    <property type="entry name" value="ABC_TRANSPORTER_2"/>
    <property type="match status" value="1"/>
</dbReference>
<dbReference type="PROSITE" id="PS50929">
    <property type="entry name" value="ABC_TM1F"/>
    <property type="match status" value="1"/>
</dbReference>
<evidence type="ECO:0000256" key="4">
    <source>
        <dbReference type="ARBA" id="ARBA00022840"/>
    </source>
</evidence>
<evidence type="ECO:0000256" key="2">
    <source>
        <dbReference type="ARBA" id="ARBA00022692"/>
    </source>
</evidence>
<reference evidence="11 12" key="1">
    <citation type="submission" date="2019-02" db="EMBL/GenBank/DDBJ databases">
        <title>Jishengella sp. nov., isolated from a root of Zingiber montanum.</title>
        <authorList>
            <person name="Kuncharoen N."/>
            <person name="Kudo T."/>
            <person name="Masahiro Y."/>
            <person name="Ohkuma M."/>
            <person name="Tanasupawat S."/>
        </authorList>
    </citation>
    <scope>NUCLEOTIDE SEQUENCE [LARGE SCALE GENOMIC DNA]</scope>
    <source>
        <strain evidence="11 12">PLAI 1-1</strain>
    </source>
</reference>
<organism evidence="11 12">
    <name type="scientific">Micromonospora zingiberis</name>
    <dbReference type="NCBI Taxonomy" id="2053011"/>
    <lineage>
        <taxon>Bacteria</taxon>
        <taxon>Bacillati</taxon>
        <taxon>Actinomycetota</taxon>
        <taxon>Actinomycetes</taxon>
        <taxon>Micromonosporales</taxon>
        <taxon>Micromonosporaceae</taxon>
        <taxon>Micromonospora</taxon>
    </lineage>
</organism>
<evidence type="ECO:0000259" key="9">
    <source>
        <dbReference type="PROSITE" id="PS50893"/>
    </source>
</evidence>
<keyword evidence="5 8" id="KW-1133">Transmembrane helix</keyword>
<dbReference type="InterPro" id="IPR039421">
    <property type="entry name" value="Type_1_exporter"/>
</dbReference>
<evidence type="ECO:0000256" key="5">
    <source>
        <dbReference type="ARBA" id="ARBA00022989"/>
    </source>
</evidence>
<dbReference type="SUPFAM" id="SSF52540">
    <property type="entry name" value="P-loop containing nucleoside triphosphate hydrolases"/>
    <property type="match status" value="1"/>
</dbReference>
<dbReference type="OrthoDB" id="9806127at2"/>
<gene>
    <name evidence="11" type="ORF">E0H26_14515</name>
</gene>
<dbReference type="SMART" id="SM00382">
    <property type="entry name" value="AAA"/>
    <property type="match status" value="1"/>
</dbReference>
<evidence type="ECO:0000256" key="1">
    <source>
        <dbReference type="ARBA" id="ARBA00004651"/>
    </source>
</evidence>
<feature type="transmembrane region" description="Helical" evidence="8">
    <location>
        <begin position="95"/>
        <end position="121"/>
    </location>
</feature>
<dbReference type="Proteomes" id="UP000292274">
    <property type="component" value="Unassembled WGS sequence"/>
</dbReference>
<dbReference type="InterPro" id="IPR027417">
    <property type="entry name" value="P-loop_NTPase"/>
</dbReference>
<accession>A0A4R0GMT2</accession>
<keyword evidence="2 8" id="KW-0812">Transmembrane</keyword>
<comment type="subcellular location">
    <subcellularLocation>
        <location evidence="1">Cell membrane</location>
        <topology evidence="1">Multi-pass membrane protein</topology>
    </subcellularLocation>
</comment>
<keyword evidence="4 11" id="KW-0067">ATP-binding</keyword>
<evidence type="ECO:0000256" key="6">
    <source>
        <dbReference type="ARBA" id="ARBA00023136"/>
    </source>
</evidence>
<dbReference type="InterPro" id="IPR036640">
    <property type="entry name" value="ABC1_TM_sf"/>
</dbReference>
<evidence type="ECO:0000259" key="10">
    <source>
        <dbReference type="PROSITE" id="PS50929"/>
    </source>
</evidence>
<dbReference type="AlphaFoldDB" id="A0A4R0GMT2"/>
<dbReference type="PANTHER" id="PTHR43394:SF1">
    <property type="entry name" value="ATP-BINDING CASSETTE SUB-FAMILY B MEMBER 10, MITOCHONDRIAL"/>
    <property type="match status" value="1"/>
</dbReference>
<dbReference type="Pfam" id="PF00005">
    <property type="entry name" value="ABC_tran"/>
    <property type="match status" value="1"/>
</dbReference>
<feature type="region of interest" description="Disordered" evidence="7">
    <location>
        <begin position="1"/>
        <end position="41"/>
    </location>
</feature>